<dbReference type="EMBL" id="CAEZYW010000120">
    <property type="protein sequence ID" value="CAB4742974.1"/>
    <property type="molecule type" value="Genomic_DNA"/>
</dbReference>
<dbReference type="Pfam" id="PF04464">
    <property type="entry name" value="Glyphos_transf"/>
    <property type="match status" value="1"/>
</dbReference>
<reference evidence="1" key="1">
    <citation type="submission" date="2020-05" db="EMBL/GenBank/DDBJ databases">
        <authorList>
            <person name="Chiriac C."/>
            <person name="Salcher M."/>
            <person name="Ghai R."/>
            <person name="Kavagutti S V."/>
        </authorList>
    </citation>
    <scope>NUCLEOTIDE SEQUENCE</scope>
</reference>
<proteinExistence type="predicted"/>
<name>A0A6J6T7R7_9ZZZZ</name>
<dbReference type="GO" id="GO:0016020">
    <property type="term" value="C:membrane"/>
    <property type="evidence" value="ECO:0007669"/>
    <property type="project" value="InterPro"/>
</dbReference>
<accession>A0A6J6T7R7</accession>
<protein>
    <submittedName>
        <fullName evidence="1">Unannotated protein</fullName>
    </submittedName>
</protein>
<dbReference type="InterPro" id="IPR043148">
    <property type="entry name" value="TagF_C"/>
</dbReference>
<dbReference type="InterPro" id="IPR007554">
    <property type="entry name" value="Glycerophosphate_synth"/>
</dbReference>
<dbReference type="InterPro" id="IPR051612">
    <property type="entry name" value="Teichoic_Acid_Biosynth"/>
</dbReference>
<dbReference type="GO" id="GO:0047355">
    <property type="term" value="F:CDP-glycerol glycerophosphotransferase activity"/>
    <property type="evidence" value="ECO:0007669"/>
    <property type="project" value="InterPro"/>
</dbReference>
<dbReference type="Gene3D" id="3.40.50.12580">
    <property type="match status" value="1"/>
</dbReference>
<sequence>MSAGNARELAYAASDILVTDFSPVMVDFALAERPVVIFTPHFDTFVARTKGTYVDLEEAGPGPITRTMSELIAAMTDLLDHELRVAEPYRERSNRLGDGVPPVMSPHEFVAEMLGEA</sequence>
<dbReference type="PANTHER" id="PTHR37316:SF3">
    <property type="entry name" value="TEICHOIC ACID GLYCEROL-PHOSPHATE TRANSFERASE"/>
    <property type="match status" value="1"/>
</dbReference>
<organism evidence="1">
    <name type="scientific">freshwater metagenome</name>
    <dbReference type="NCBI Taxonomy" id="449393"/>
    <lineage>
        <taxon>unclassified sequences</taxon>
        <taxon>metagenomes</taxon>
        <taxon>ecological metagenomes</taxon>
    </lineage>
</organism>
<dbReference type="PANTHER" id="PTHR37316">
    <property type="entry name" value="TEICHOIC ACID GLYCEROL-PHOSPHATE PRIMASE"/>
    <property type="match status" value="1"/>
</dbReference>
<gene>
    <name evidence="1" type="ORF">UFOPK2786_00878</name>
</gene>
<dbReference type="AlphaFoldDB" id="A0A6J6T7R7"/>
<evidence type="ECO:0000313" key="1">
    <source>
        <dbReference type="EMBL" id="CAB4742974.1"/>
    </source>
</evidence>